<dbReference type="OrthoDB" id="443318at2759"/>
<reference evidence="8 9" key="1">
    <citation type="submission" date="2015-04" db="EMBL/GenBank/DDBJ databases">
        <authorList>
            <person name="Syromyatnikov M.Y."/>
            <person name="Popov V.N."/>
        </authorList>
    </citation>
    <scope>NUCLEOTIDE SEQUENCE [LARGE SCALE GENOMIC DNA]</scope>
    <source>
        <strain evidence="8">WF-38-12</strain>
    </source>
</reference>
<dbReference type="SUPFAM" id="SSF53474">
    <property type="entry name" value="alpha/beta-Hydrolases"/>
    <property type="match status" value="1"/>
</dbReference>
<evidence type="ECO:0000313" key="8">
    <source>
        <dbReference type="EMBL" id="CRG88972.1"/>
    </source>
</evidence>
<keyword evidence="5 7" id="KW-0378">Hydrolase</keyword>
<dbReference type="InterPro" id="IPR018202">
    <property type="entry name" value="Ser_caboxypep_ser_AS"/>
</dbReference>
<dbReference type="PANTHER" id="PTHR11802:SF479">
    <property type="entry name" value="CARBOXYPEPTIDASE"/>
    <property type="match status" value="1"/>
</dbReference>
<keyword evidence="2 7" id="KW-0121">Carboxypeptidase</keyword>
<feature type="chain" id="PRO_5006521514" description="Carboxypeptidase" evidence="7">
    <location>
        <begin position="24"/>
        <end position="523"/>
    </location>
</feature>
<dbReference type="PRINTS" id="PR00724">
    <property type="entry name" value="CRBOXYPTASEC"/>
</dbReference>
<evidence type="ECO:0000256" key="4">
    <source>
        <dbReference type="ARBA" id="ARBA00022729"/>
    </source>
</evidence>
<evidence type="ECO:0000256" key="6">
    <source>
        <dbReference type="ARBA" id="ARBA00023180"/>
    </source>
</evidence>
<dbReference type="Pfam" id="PF00450">
    <property type="entry name" value="Peptidase_S10"/>
    <property type="match status" value="1"/>
</dbReference>
<protein>
    <recommendedName>
        <fullName evidence="7">Carboxypeptidase</fullName>
        <ecNumber evidence="7">3.4.16.-</ecNumber>
    </recommendedName>
</protein>
<sequence>MHIPSVISIASIAAALVVDTSWAMPHSSRYHEETAANRASQPSHTNDFRFLTNKTSKYRVESMPEVNFDLGEMYSGLIPVENTKNETRELFFVFQPTIGAPVDEITIFLNGGPGCSSLQAFLQENGRFLWTPGTFAPVENPYSWVNLTNMLWVDQPIGTGYSVGTPTAVSQEETAQDFVKFFKNFEVLFGIRKFKIYVAGESYAGRYVPYISSAFIEQHDTEYFDLQGALLYDPTIGPSITTQLMVPTYGTVKANNNLFSFSQTQLAELEELHESCGFEAFIDKYLTFPASGVQPVSNVGQECDVATWVLNRTLPNNPCFSMYDISSTCPILWDVLGAPTVLSYVPQGAEIYFDRPDVQKALHAPNVSWLECTASKVYVGGVDGTGGPEAKGDLSLDPIQHVLPQVIEHTNRVLVSNGDYDMIVQTNGTLLSIQNMTWNGKLGFDERPSKPIYIHTPDLMYHDVFEESAYAGKDGPQGEMGVQHYERGLMWAETYQAGHMQPQYQPRSSLRHLEWVLGRIDEL</sequence>
<dbReference type="OMA" id="ATCENLM"/>
<evidence type="ECO:0000256" key="7">
    <source>
        <dbReference type="RuleBase" id="RU361156"/>
    </source>
</evidence>
<dbReference type="PROSITE" id="PS00560">
    <property type="entry name" value="CARBOXYPEPT_SER_HIS"/>
    <property type="match status" value="1"/>
</dbReference>
<organism evidence="8 9">
    <name type="scientific">Talaromyces islandicus</name>
    <name type="common">Penicillium islandicum</name>
    <dbReference type="NCBI Taxonomy" id="28573"/>
    <lineage>
        <taxon>Eukaryota</taxon>
        <taxon>Fungi</taxon>
        <taxon>Dikarya</taxon>
        <taxon>Ascomycota</taxon>
        <taxon>Pezizomycotina</taxon>
        <taxon>Eurotiomycetes</taxon>
        <taxon>Eurotiomycetidae</taxon>
        <taxon>Eurotiales</taxon>
        <taxon>Trichocomaceae</taxon>
        <taxon>Talaromyces</taxon>
        <taxon>Talaromyces sect. Islandici</taxon>
    </lineage>
</organism>
<dbReference type="AlphaFoldDB" id="A0A0U1M0N1"/>
<evidence type="ECO:0000256" key="3">
    <source>
        <dbReference type="ARBA" id="ARBA00022670"/>
    </source>
</evidence>
<dbReference type="InterPro" id="IPR029058">
    <property type="entry name" value="AB_hydrolase_fold"/>
</dbReference>
<gene>
    <name evidence="8" type="primary">pepF</name>
    <name evidence="8" type="ORF">PISL3812_06007</name>
</gene>
<keyword evidence="3 7" id="KW-0645">Protease</keyword>
<dbReference type="Gene3D" id="3.40.50.1820">
    <property type="entry name" value="alpha/beta hydrolase"/>
    <property type="match status" value="1"/>
</dbReference>
<evidence type="ECO:0000313" key="9">
    <source>
        <dbReference type="Proteomes" id="UP000054383"/>
    </source>
</evidence>
<dbReference type="InterPro" id="IPR033124">
    <property type="entry name" value="Ser_caboxypep_his_AS"/>
</dbReference>
<dbReference type="STRING" id="28573.A0A0U1M0N1"/>
<keyword evidence="4 7" id="KW-0732">Signal</keyword>
<dbReference type="GO" id="GO:0006508">
    <property type="term" value="P:proteolysis"/>
    <property type="evidence" value="ECO:0007669"/>
    <property type="project" value="UniProtKB-KW"/>
</dbReference>
<dbReference type="EC" id="3.4.16.-" evidence="7"/>
<proteinExistence type="inferred from homology"/>
<dbReference type="GO" id="GO:0004185">
    <property type="term" value="F:serine-type carboxypeptidase activity"/>
    <property type="evidence" value="ECO:0007669"/>
    <property type="project" value="UniProtKB-UniRule"/>
</dbReference>
<name>A0A0U1M0N1_TALIS</name>
<dbReference type="InterPro" id="IPR001563">
    <property type="entry name" value="Peptidase_S10"/>
</dbReference>
<comment type="similarity">
    <text evidence="1 7">Belongs to the peptidase S10 family.</text>
</comment>
<evidence type="ECO:0000256" key="1">
    <source>
        <dbReference type="ARBA" id="ARBA00009431"/>
    </source>
</evidence>
<evidence type="ECO:0000256" key="2">
    <source>
        <dbReference type="ARBA" id="ARBA00022645"/>
    </source>
</evidence>
<feature type="signal peptide" evidence="7">
    <location>
        <begin position="1"/>
        <end position="23"/>
    </location>
</feature>
<dbReference type="PANTHER" id="PTHR11802">
    <property type="entry name" value="SERINE PROTEASE FAMILY S10 SERINE CARBOXYPEPTIDASE"/>
    <property type="match status" value="1"/>
</dbReference>
<keyword evidence="6" id="KW-0325">Glycoprotein</keyword>
<dbReference type="Proteomes" id="UP000054383">
    <property type="component" value="Unassembled WGS sequence"/>
</dbReference>
<accession>A0A0U1M0N1</accession>
<keyword evidence="9" id="KW-1185">Reference proteome</keyword>
<evidence type="ECO:0000256" key="5">
    <source>
        <dbReference type="ARBA" id="ARBA00022801"/>
    </source>
</evidence>
<dbReference type="PROSITE" id="PS00131">
    <property type="entry name" value="CARBOXYPEPT_SER_SER"/>
    <property type="match status" value="1"/>
</dbReference>
<dbReference type="EMBL" id="CVMT01000005">
    <property type="protein sequence ID" value="CRG88972.1"/>
    <property type="molecule type" value="Genomic_DNA"/>
</dbReference>
<dbReference type="FunFam" id="3.40.50.1820:FF:000118">
    <property type="entry name" value="Carboxypeptidase"/>
    <property type="match status" value="1"/>
</dbReference>